<proteinExistence type="predicted"/>
<dbReference type="AlphaFoldDB" id="A0A7K3S560"/>
<dbReference type="Proteomes" id="UP000469670">
    <property type="component" value="Unassembled WGS sequence"/>
</dbReference>
<dbReference type="RefSeq" id="WP_164207134.1">
    <property type="nucleotide sequence ID" value="NZ_JAAGMP010001366.1"/>
</dbReference>
<reference evidence="1 2" key="1">
    <citation type="submission" date="2020-01" db="EMBL/GenBank/DDBJ databases">
        <title>Insect and environment-associated Actinomycetes.</title>
        <authorList>
            <person name="Currrie C."/>
            <person name="Chevrette M."/>
            <person name="Carlson C."/>
            <person name="Stubbendieck R."/>
            <person name="Wendt-Pienkowski E."/>
        </authorList>
    </citation>
    <scope>NUCLEOTIDE SEQUENCE [LARGE SCALE GENOMIC DNA]</scope>
    <source>
        <strain evidence="1 2">SID7590</strain>
    </source>
</reference>
<gene>
    <name evidence="1" type="ORF">G3I50_31050</name>
</gene>
<accession>A0A7K3S560</accession>
<comment type="caution">
    <text evidence="1">The sequence shown here is derived from an EMBL/GenBank/DDBJ whole genome shotgun (WGS) entry which is preliminary data.</text>
</comment>
<dbReference type="EMBL" id="JAAGMP010001366">
    <property type="protein sequence ID" value="NEC22646.1"/>
    <property type="molecule type" value="Genomic_DNA"/>
</dbReference>
<name>A0A7K3S560_9ACTN</name>
<sequence>MIRITLDEPAAPRDIWLEKTFTVAFGAYNEAGVESLTRVFPDIGQGKDMGTLHQSYYWTVTVGP</sequence>
<protein>
    <submittedName>
        <fullName evidence="1">Uncharacterized protein</fullName>
    </submittedName>
</protein>
<organism evidence="1 2">
    <name type="scientific">Streptomyces parvus</name>
    <dbReference type="NCBI Taxonomy" id="66428"/>
    <lineage>
        <taxon>Bacteria</taxon>
        <taxon>Bacillati</taxon>
        <taxon>Actinomycetota</taxon>
        <taxon>Actinomycetes</taxon>
        <taxon>Kitasatosporales</taxon>
        <taxon>Streptomycetaceae</taxon>
        <taxon>Streptomyces</taxon>
    </lineage>
</organism>
<evidence type="ECO:0000313" key="1">
    <source>
        <dbReference type="EMBL" id="NEC22646.1"/>
    </source>
</evidence>
<evidence type="ECO:0000313" key="2">
    <source>
        <dbReference type="Proteomes" id="UP000469670"/>
    </source>
</evidence>